<dbReference type="InterPro" id="IPR000700">
    <property type="entry name" value="PAS-assoc_C"/>
</dbReference>
<protein>
    <submittedName>
        <fullName evidence="5">PAS domain S-box protein</fullName>
    </submittedName>
</protein>
<evidence type="ECO:0000259" key="3">
    <source>
        <dbReference type="PROSITE" id="PS50113"/>
    </source>
</evidence>
<dbReference type="InterPro" id="IPR000014">
    <property type="entry name" value="PAS"/>
</dbReference>
<dbReference type="InterPro" id="IPR001610">
    <property type="entry name" value="PAC"/>
</dbReference>
<reference evidence="5" key="1">
    <citation type="submission" date="2019-05" db="EMBL/GenBank/DDBJ databases">
        <title>Methanoculleus sp. FWC-SCC1, a methanogenic archaeon isolated from deep marine cold seep.</title>
        <authorList>
            <person name="Chen Y.-W."/>
            <person name="Chen S.-C."/>
            <person name="Teng N.-H."/>
            <person name="Lai M.-C."/>
        </authorList>
    </citation>
    <scope>NUCLEOTIDE SEQUENCE</scope>
    <source>
        <strain evidence="5">FWC-SCC1</strain>
    </source>
</reference>
<dbReference type="SMART" id="SM00331">
    <property type="entry name" value="PP2C_SIG"/>
    <property type="match status" value="1"/>
</dbReference>
<proteinExistence type="predicted"/>
<dbReference type="InterPro" id="IPR035965">
    <property type="entry name" value="PAS-like_dom_sf"/>
</dbReference>
<feature type="domain" description="PAC" evidence="3">
    <location>
        <begin position="227"/>
        <end position="285"/>
    </location>
</feature>
<feature type="domain" description="PAS" evidence="2">
    <location>
        <begin position="5"/>
        <end position="50"/>
    </location>
</feature>
<dbReference type="PROSITE" id="PS50113">
    <property type="entry name" value="PAC"/>
    <property type="match status" value="2"/>
</dbReference>
<sequence>MESQSRTFQDAIIDFLPDATLVIDREGTVIAWNKAMEALTGVPAEAMLGKGNYEYAVPFYGTQKPMLANLIFMSESDIEKRYDSVERSGDTLVVDIFIPDFRPGGTFFWAKASPLYDSKGNVTGAIETIRDITDRKRAEQEIVRSRRSLADIISFLPDATFAIDREGFVITWNRGMEELTGIPAASMIGKGAYEYALPFYQEQRPMLANLILMPEAEVESRYTHVQREGDTLVVDTFIPSLRGRSGRYFWAKASPLYDPEGNVTGAIESIRDITERRELEGRLARSNAELQIAAEIQTSFMPKVIPQIAGFDIAARAVMAKEVGGDFFDVIPFEIIALNKGTLGLLIADVAGKGVPAALFMALSRIVVRVNALWHRDPAKAISDSNNIIAQDAKSGMFVTLFFGTLSEGDRTLTYVNAGHNPPVVFRSRTETLEELLPTGIVLGAFENQEYFSRSLSIGPDDLVVMYTDGVTEAINAEEELFGTDRLTAIIRETARLPAQEILDRILSGVREFSGDMPQFDDITLLVIKGTR</sequence>
<dbReference type="InterPro" id="IPR036457">
    <property type="entry name" value="PPM-type-like_dom_sf"/>
</dbReference>
<evidence type="ECO:0000256" key="1">
    <source>
        <dbReference type="ARBA" id="ARBA00022801"/>
    </source>
</evidence>
<dbReference type="PROSITE" id="PS51746">
    <property type="entry name" value="PPM_2"/>
    <property type="match status" value="1"/>
</dbReference>
<evidence type="ECO:0000259" key="2">
    <source>
        <dbReference type="PROSITE" id="PS50112"/>
    </source>
</evidence>
<keyword evidence="6" id="KW-1185">Reference proteome</keyword>
<evidence type="ECO:0000259" key="4">
    <source>
        <dbReference type="PROSITE" id="PS51746"/>
    </source>
</evidence>
<dbReference type="PANTHER" id="PTHR43156">
    <property type="entry name" value="STAGE II SPORULATION PROTEIN E-RELATED"/>
    <property type="match status" value="1"/>
</dbReference>
<dbReference type="EMBL" id="VCYH01000003">
    <property type="protein sequence ID" value="MDN7024332.1"/>
    <property type="molecule type" value="Genomic_DNA"/>
</dbReference>
<dbReference type="SMART" id="SM00091">
    <property type="entry name" value="PAS"/>
    <property type="match status" value="2"/>
</dbReference>
<dbReference type="InterPro" id="IPR013656">
    <property type="entry name" value="PAS_4"/>
</dbReference>
<dbReference type="Pfam" id="PF07228">
    <property type="entry name" value="SpoIIE"/>
    <property type="match status" value="1"/>
</dbReference>
<keyword evidence="1" id="KW-0378">Hydrolase</keyword>
<evidence type="ECO:0000313" key="5">
    <source>
        <dbReference type="EMBL" id="MDN7024332.1"/>
    </source>
</evidence>
<dbReference type="SMART" id="SM00086">
    <property type="entry name" value="PAC"/>
    <property type="match status" value="2"/>
</dbReference>
<dbReference type="Pfam" id="PF08448">
    <property type="entry name" value="PAS_4"/>
    <property type="match status" value="2"/>
</dbReference>
<dbReference type="InterPro" id="IPR001932">
    <property type="entry name" value="PPM-type_phosphatase-like_dom"/>
</dbReference>
<dbReference type="RefSeq" id="WP_301663431.1">
    <property type="nucleotide sequence ID" value="NZ_VCYH01000003.1"/>
</dbReference>
<dbReference type="Gene3D" id="3.30.450.20">
    <property type="entry name" value="PAS domain"/>
    <property type="match status" value="2"/>
</dbReference>
<feature type="domain" description="PPM-type phosphatase" evidence="4">
    <location>
        <begin position="312"/>
        <end position="530"/>
    </location>
</feature>
<accession>A0ABT8M8S1</accession>
<comment type="caution">
    <text evidence="5">The sequence shown here is derived from an EMBL/GenBank/DDBJ whole genome shotgun (WGS) entry which is preliminary data.</text>
</comment>
<gene>
    <name evidence="5" type="ORF">FGU65_05405</name>
</gene>
<dbReference type="NCBIfam" id="TIGR00229">
    <property type="entry name" value="sensory_box"/>
    <property type="match status" value="2"/>
</dbReference>
<evidence type="ECO:0000313" key="6">
    <source>
        <dbReference type="Proteomes" id="UP001168338"/>
    </source>
</evidence>
<dbReference type="SUPFAM" id="SSF55785">
    <property type="entry name" value="PYP-like sensor domain (PAS domain)"/>
    <property type="match status" value="2"/>
</dbReference>
<dbReference type="InterPro" id="IPR052016">
    <property type="entry name" value="Bact_Sigma-Reg"/>
</dbReference>
<dbReference type="PROSITE" id="PS50112">
    <property type="entry name" value="PAS"/>
    <property type="match status" value="2"/>
</dbReference>
<dbReference type="PANTHER" id="PTHR43156:SF2">
    <property type="entry name" value="STAGE II SPORULATION PROTEIN E"/>
    <property type="match status" value="1"/>
</dbReference>
<dbReference type="SUPFAM" id="SSF81606">
    <property type="entry name" value="PP2C-like"/>
    <property type="match status" value="1"/>
</dbReference>
<dbReference type="Gene3D" id="3.60.40.10">
    <property type="entry name" value="PPM-type phosphatase domain"/>
    <property type="match status" value="1"/>
</dbReference>
<dbReference type="CDD" id="cd00130">
    <property type="entry name" value="PAS"/>
    <property type="match status" value="2"/>
</dbReference>
<feature type="domain" description="PAC" evidence="3">
    <location>
        <begin position="92"/>
        <end position="144"/>
    </location>
</feature>
<dbReference type="Proteomes" id="UP001168338">
    <property type="component" value="Unassembled WGS sequence"/>
</dbReference>
<organism evidence="5 6">
    <name type="scientific">Methanoculleus frigidifontis</name>
    <dbReference type="NCBI Taxonomy" id="2584085"/>
    <lineage>
        <taxon>Archaea</taxon>
        <taxon>Methanobacteriati</taxon>
        <taxon>Methanobacteriota</taxon>
        <taxon>Stenosarchaea group</taxon>
        <taxon>Methanomicrobia</taxon>
        <taxon>Methanomicrobiales</taxon>
        <taxon>Methanomicrobiaceae</taxon>
        <taxon>Methanoculleus</taxon>
    </lineage>
</organism>
<feature type="domain" description="PAS" evidence="2">
    <location>
        <begin position="145"/>
        <end position="198"/>
    </location>
</feature>
<name>A0ABT8M8S1_9EURY</name>